<keyword evidence="1" id="KW-0597">Phosphoprotein</keyword>
<dbReference type="RefSeq" id="WP_036159482.1">
    <property type="nucleotide sequence ID" value="NZ_AVCX01000001.1"/>
</dbReference>
<dbReference type="STRING" id="1220589.CD32_23300"/>
<dbReference type="SUPFAM" id="SSF52172">
    <property type="entry name" value="CheY-like"/>
    <property type="match status" value="1"/>
</dbReference>
<name>A0A0A3J554_9BACI</name>
<reference evidence="3 4" key="1">
    <citation type="submission" date="2014-02" db="EMBL/GenBank/DDBJ databases">
        <title>Draft genome sequence of Lysinibacillus odysseyi NBRC 100172.</title>
        <authorList>
            <person name="Zhang F."/>
            <person name="Wang G."/>
            <person name="Zhang L."/>
        </authorList>
    </citation>
    <scope>NUCLEOTIDE SEQUENCE [LARGE SCALE GENOMIC DNA]</scope>
    <source>
        <strain evidence="3 4">NBRC 100172</strain>
    </source>
</reference>
<dbReference type="AlphaFoldDB" id="A0A0A3J554"/>
<organism evidence="3 4">
    <name type="scientific">Lysinibacillus odysseyi 34hs-1 = NBRC 100172</name>
    <dbReference type="NCBI Taxonomy" id="1220589"/>
    <lineage>
        <taxon>Bacteria</taxon>
        <taxon>Bacillati</taxon>
        <taxon>Bacillota</taxon>
        <taxon>Bacilli</taxon>
        <taxon>Bacillales</taxon>
        <taxon>Bacillaceae</taxon>
        <taxon>Lysinibacillus</taxon>
    </lineage>
</organism>
<dbReference type="Proteomes" id="UP000030437">
    <property type="component" value="Unassembled WGS sequence"/>
</dbReference>
<feature type="modified residue" description="4-aspartylphosphate" evidence="1">
    <location>
        <position position="53"/>
    </location>
</feature>
<evidence type="ECO:0000256" key="1">
    <source>
        <dbReference type="PROSITE-ProRule" id="PRU00169"/>
    </source>
</evidence>
<dbReference type="EMBL" id="JPVP01000060">
    <property type="protein sequence ID" value="KGR82207.1"/>
    <property type="molecule type" value="Genomic_DNA"/>
</dbReference>
<dbReference type="GO" id="GO:0000160">
    <property type="term" value="P:phosphorelay signal transduction system"/>
    <property type="evidence" value="ECO:0007669"/>
    <property type="project" value="InterPro"/>
</dbReference>
<dbReference type="PROSITE" id="PS50110">
    <property type="entry name" value="RESPONSE_REGULATORY"/>
    <property type="match status" value="1"/>
</dbReference>
<evidence type="ECO:0000313" key="4">
    <source>
        <dbReference type="Proteomes" id="UP000030437"/>
    </source>
</evidence>
<dbReference type="Gene3D" id="3.40.50.2300">
    <property type="match status" value="1"/>
</dbReference>
<dbReference type="InterPro" id="IPR001789">
    <property type="entry name" value="Sig_transdc_resp-reg_receiver"/>
</dbReference>
<proteinExistence type="predicted"/>
<protein>
    <submittedName>
        <fullName evidence="3">Chemotaxis protein CheY</fullName>
    </submittedName>
</protein>
<dbReference type="PANTHER" id="PTHR43228:SF1">
    <property type="entry name" value="TWO-COMPONENT RESPONSE REGULATOR ARR22"/>
    <property type="match status" value="1"/>
</dbReference>
<comment type="caution">
    <text evidence="3">The sequence shown here is derived from an EMBL/GenBank/DDBJ whole genome shotgun (WGS) entry which is preliminary data.</text>
</comment>
<dbReference type="Pfam" id="PF00072">
    <property type="entry name" value="Response_reg"/>
    <property type="match status" value="1"/>
</dbReference>
<feature type="domain" description="Response regulatory" evidence="2">
    <location>
        <begin position="3"/>
        <end position="118"/>
    </location>
</feature>
<dbReference type="eggNOG" id="COG2201">
    <property type="taxonomic scope" value="Bacteria"/>
</dbReference>
<dbReference type="InterPro" id="IPR011006">
    <property type="entry name" value="CheY-like_superfamily"/>
</dbReference>
<dbReference type="OrthoDB" id="9790669at2"/>
<dbReference type="SMART" id="SM00448">
    <property type="entry name" value="REC"/>
    <property type="match status" value="1"/>
</dbReference>
<accession>A0A0A3J554</accession>
<keyword evidence="4" id="KW-1185">Reference proteome</keyword>
<evidence type="ECO:0000259" key="2">
    <source>
        <dbReference type="PROSITE" id="PS50110"/>
    </source>
</evidence>
<sequence>MPTVLIVDDALFMRVAIGNMLKEWGFEVIGEASNGRQAIEKYRELQPDLVTMDITMPGMSGLDAVKQIIPEFPDAKIIMITALGHQRLVIDAIEYGAKDFITKPFTPEKLKAVIDNIMPSMEV</sequence>
<dbReference type="InterPro" id="IPR052048">
    <property type="entry name" value="ST_Response_Regulator"/>
</dbReference>
<evidence type="ECO:0000313" key="3">
    <source>
        <dbReference type="EMBL" id="KGR82207.1"/>
    </source>
</evidence>
<gene>
    <name evidence="3" type="ORF">CD32_23300</name>
</gene>
<dbReference type="PANTHER" id="PTHR43228">
    <property type="entry name" value="TWO-COMPONENT RESPONSE REGULATOR"/>
    <property type="match status" value="1"/>
</dbReference>